<dbReference type="PANTHER" id="PTHR40076">
    <property type="entry name" value="MEMBRANE PROTEIN-RELATED"/>
    <property type="match status" value="1"/>
</dbReference>
<proteinExistence type="predicted"/>
<dbReference type="RefSeq" id="WP_101178533.1">
    <property type="nucleotide sequence ID" value="NZ_PISE01000044.1"/>
</dbReference>
<evidence type="ECO:0000256" key="1">
    <source>
        <dbReference type="SAM" id="Phobius"/>
    </source>
</evidence>
<evidence type="ECO:0000313" key="2">
    <source>
        <dbReference type="EMBL" id="PKG22293.1"/>
    </source>
</evidence>
<feature type="transmembrane region" description="Helical" evidence="1">
    <location>
        <begin position="173"/>
        <end position="199"/>
    </location>
</feature>
<evidence type="ECO:0008006" key="4">
    <source>
        <dbReference type="Google" id="ProtNLM"/>
    </source>
</evidence>
<sequence length="225" mass="25667">MSISALKKEARLSLKGYWGLGVAVTFIVFLINAGLPLVFEIPLSGGFTNWVMQDTDQTPLAASLVSLLISIILIPLGIGVIWFYVNLVRGSLPKLEEIFFVYKDWKVFLKLIWVSIVQGIFVFLWSLLLLIPGIIKGLAYSQTFYLLKDHPEYTVLEAITESRKRMVGYKWKYFLLQLSFIGWGILCLISLGIGFLWFVPYYSATMAAFYNEIIADKKDEEKELL</sequence>
<protein>
    <recommendedName>
        <fullName evidence="4">Integral membrane protein</fullName>
    </recommendedName>
</protein>
<keyword evidence="1" id="KW-1133">Transmembrane helix</keyword>
<keyword evidence="3" id="KW-1185">Reference proteome</keyword>
<dbReference type="Proteomes" id="UP000233375">
    <property type="component" value="Unassembled WGS sequence"/>
</dbReference>
<dbReference type="EMBL" id="PISE01000044">
    <property type="protein sequence ID" value="PKG22293.1"/>
    <property type="molecule type" value="Genomic_DNA"/>
</dbReference>
<dbReference type="PANTHER" id="PTHR40076:SF1">
    <property type="entry name" value="MEMBRANE PROTEIN"/>
    <property type="match status" value="1"/>
</dbReference>
<comment type="caution">
    <text evidence="2">The sequence shown here is derived from an EMBL/GenBank/DDBJ whole genome shotgun (WGS) entry which is preliminary data.</text>
</comment>
<gene>
    <name evidence="2" type="ORF">CWS01_17835</name>
</gene>
<evidence type="ECO:0000313" key="3">
    <source>
        <dbReference type="Proteomes" id="UP000233375"/>
    </source>
</evidence>
<feature type="transmembrane region" description="Helical" evidence="1">
    <location>
        <begin position="111"/>
        <end position="131"/>
    </location>
</feature>
<dbReference type="Pfam" id="PF06161">
    <property type="entry name" value="DUF975"/>
    <property type="match status" value="1"/>
</dbReference>
<keyword evidence="1" id="KW-0472">Membrane</keyword>
<keyword evidence="1" id="KW-0812">Transmembrane</keyword>
<accession>A0A2N0YYG1</accession>
<feature type="transmembrane region" description="Helical" evidence="1">
    <location>
        <begin position="16"/>
        <end position="39"/>
    </location>
</feature>
<reference evidence="2 3" key="1">
    <citation type="journal article" date="2003" name="Int. J. Syst. Evol. Microbiol.">
        <title>Bacillus nealsonii sp. nov., isolated from a spacecraft-assembly facility, whose spores are gamma-radiation resistant.</title>
        <authorList>
            <person name="Venkateswaran K."/>
            <person name="Kempf M."/>
            <person name="Chen F."/>
            <person name="Satomi M."/>
            <person name="Nicholson W."/>
            <person name="Kern R."/>
        </authorList>
    </citation>
    <scope>NUCLEOTIDE SEQUENCE [LARGE SCALE GENOMIC DNA]</scope>
    <source>
        <strain evidence="2 3">FO-92</strain>
    </source>
</reference>
<feature type="transmembrane region" description="Helical" evidence="1">
    <location>
        <begin position="60"/>
        <end position="85"/>
    </location>
</feature>
<dbReference type="OrthoDB" id="9784844at2"/>
<organism evidence="2 3">
    <name type="scientific">Niallia nealsonii</name>
    <dbReference type="NCBI Taxonomy" id="115979"/>
    <lineage>
        <taxon>Bacteria</taxon>
        <taxon>Bacillati</taxon>
        <taxon>Bacillota</taxon>
        <taxon>Bacilli</taxon>
        <taxon>Bacillales</taxon>
        <taxon>Bacillaceae</taxon>
        <taxon>Niallia</taxon>
    </lineage>
</organism>
<dbReference type="InterPro" id="IPR010380">
    <property type="entry name" value="DUF975"/>
</dbReference>
<dbReference type="AlphaFoldDB" id="A0A2N0YYG1"/>
<name>A0A2N0YYG1_9BACI</name>